<feature type="transmembrane region" description="Helical" evidence="6">
    <location>
        <begin position="251"/>
        <end position="271"/>
    </location>
</feature>
<keyword evidence="2" id="KW-1003">Cell membrane</keyword>
<evidence type="ECO:0000256" key="4">
    <source>
        <dbReference type="ARBA" id="ARBA00022989"/>
    </source>
</evidence>
<feature type="transmembrane region" description="Helical" evidence="6">
    <location>
        <begin position="143"/>
        <end position="164"/>
    </location>
</feature>
<feature type="transmembrane region" description="Helical" evidence="6">
    <location>
        <begin position="12"/>
        <end position="37"/>
    </location>
</feature>
<dbReference type="CDD" id="cd06580">
    <property type="entry name" value="TM_PBP1_transp_TpRbsC_like"/>
    <property type="match status" value="1"/>
</dbReference>
<keyword evidence="3 6" id="KW-0812">Transmembrane</keyword>
<sequence>MKNNILESESFKSIVSAVFCALLGILAGFIVLLFINAEHAGEGIQTILLNFLNFPTGDLILENLGNTLVQAVPLILCGLSVLFAYKAGLFNIGAGGQYCIAIAVTLTCAVRFHMPWYLCLIFAILSGALWGALAGFFKAMFNVNEVIACIMLNWIGLYITNTILKRPAVMNSSKSLTYNITAVSPDSLLPKMGLDKVFNCRYATIAIPLAIIVAIAILIVLTKTTFGYELRATGFNKNAAKYAGMKAKTNIIITMAISGALAGMAAGLYYLTDMQQWETSAAVPGMGFNGIAVAFLGGLNPIGTIFAGFFIQHITSGGAALDTTYYNPHIADLISSIIIYLCSFVLIFKTIITKFTAKKNRTSSKEAA</sequence>
<dbReference type="InterPro" id="IPR001851">
    <property type="entry name" value="ABC_transp_permease"/>
</dbReference>
<accession>A0A840SFB6</accession>
<protein>
    <submittedName>
        <fullName evidence="7">Simple sugar transport system permease protein</fullName>
    </submittedName>
</protein>
<keyword evidence="5 6" id="KW-0472">Membrane</keyword>
<dbReference type="GO" id="GO:0005886">
    <property type="term" value="C:plasma membrane"/>
    <property type="evidence" value="ECO:0007669"/>
    <property type="project" value="UniProtKB-SubCell"/>
</dbReference>
<evidence type="ECO:0000256" key="3">
    <source>
        <dbReference type="ARBA" id="ARBA00022692"/>
    </source>
</evidence>
<dbReference type="PANTHER" id="PTHR47089:SF1">
    <property type="entry name" value="GUANOSINE ABC TRANSPORTER PERMEASE PROTEIN NUPP"/>
    <property type="match status" value="1"/>
</dbReference>
<comment type="caution">
    <text evidence="7">The sequence shown here is derived from an EMBL/GenBank/DDBJ whole genome shotgun (WGS) entry which is preliminary data.</text>
</comment>
<proteinExistence type="predicted"/>
<keyword evidence="7" id="KW-0762">Sugar transport</keyword>
<feature type="transmembrane region" description="Helical" evidence="6">
    <location>
        <begin position="117"/>
        <end position="137"/>
    </location>
</feature>
<dbReference type="PANTHER" id="PTHR47089">
    <property type="entry name" value="ABC TRANSPORTER, PERMEASE PROTEIN"/>
    <property type="match status" value="1"/>
</dbReference>
<dbReference type="AlphaFoldDB" id="A0A840SFB6"/>
<keyword evidence="8" id="KW-1185">Reference proteome</keyword>
<evidence type="ECO:0000256" key="2">
    <source>
        <dbReference type="ARBA" id="ARBA00022475"/>
    </source>
</evidence>
<name>A0A840SFB6_9SPIR</name>
<keyword evidence="4 6" id="KW-1133">Transmembrane helix</keyword>
<evidence type="ECO:0000313" key="7">
    <source>
        <dbReference type="EMBL" id="MBB5219584.1"/>
    </source>
</evidence>
<feature type="transmembrane region" description="Helical" evidence="6">
    <location>
        <begin position="202"/>
        <end position="221"/>
    </location>
</feature>
<organism evidence="7 8">
    <name type="scientific">Treponema rectale</name>
    <dbReference type="NCBI Taxonomy" id="744512"/>
    <lineage>
        <taxon>Bacteria</taxon>
        <taxon>Pseudomonadati</taxon>
        <taxon>Spirochaetota</taxon>
        <taxon>Spirochaetia</taxon>
        <taxon>Spirochaetales</taxon>
        <taxon>Treponemataceae</taxon>
        <taxon>Treponema</taxon>
    </lineage>
</organism>
<dbReference type="EMBL" id="JACHFR010000003">
    <property type="protein sequence ID" value="MBB5219584.1"/>
    <property type="molecule type" value="Genomic_DNA"/>
</dbReference>
<evidence type="ECO:0000313" key="8">
    <source>
        <dbReference type="Proteomes" id="UP000578697"/>
    </source>
</evidence>
<evidence type="ECO:0000256" key="6">
    <source>
        <dbReference type="SAM" id="Phobius"/>
    </source>
</evidence>
<dbReference type="RefSeq" id="WP_184653009.1">
    <property type="nucleotide sequence ID" value="NZ_JACHFR010000003.1"/>
</dbReference>
<evidence type="ECO:0000256" key="5">
    <source>
        <dbReference type="ARBA" id="ARBA00023136"/>
    </source>
</evidence>
<keyword evidence="7" id="KW-0813">Transport</keyword>
<gene>
    <name evidence="7" type="ORF">HNP77_001966</name>
</gene>
<dbReference type="Pfam" id="PF02653">
    <property type="entry name" value="BPD_transp_2"/>
    <property type="match status" value="1"/>
</dbReference>
<feature type="transmembrane region" description="Helical" evidence="6">
    <location>
        <begin position="333"/>
        <end position="352"/>
    </location>
</feature>
<feature type="transmembrane region" description="Helical" evidence="6">
    <location>
        <begin position="68"/>
        <end position="85"/>
    </location>
</feature>
<reference evidence="7 8" key="1">
    <citation type="submission" date="2020-08" db="EMBL/GenBank/DDBJ databases">
        <title>Genomic Encyclopedia of Type Strains, Phase IV (KMG-IV): sequencing the most valuable type-strain genomes for metagenomic binning, comparative biology and taxonomic classification.</title>
        <authorList>
            <person name="Goeker M."/>
        </authorList>
    </citation>
    <scope>NUCLEOTIDE SEQUENCE [LARGE SCALE GENOMIC DNA]</scope>
    <source>
        <strain evidence="7 8">DSM 103679</strain>
    </source>
</reference>
<dbReference type="GO" id="GO:0022857">
    <property type="term" value="F:transmembrane transporter activity"/>
    <property type="evidence" value="ECO:0007669"/>
    <property type="project" value="InterPro"/>
</dbReference>
<feature type="transmembrane region" description="Helical" evidence="6">
    <location>
        <begin position="291"/>
        <end position="313"/>
    </location>
</feature>
<comment type="subcellular location">
    <subcellularLocation>
        <location evidence="1">Cell membrane</location>
        <topology evidence="1">Multi-pass membrane protein</topology>
    </subcellularLocation>
</comment>
<dbReference type="Proteomes" id="UP000578697">
    <property type="component" value="Unassembled WGS sequence"/>
</dbReference>
<evidence type="ECO:0000256" key="1">
    <source>
        <dbReference type="ARBA" id="ARBA00004651"/>
    </source>
</evidence>